<reference evidence="2" key="1">
    <citation type="submission" date="2016-09" db="EMBL/GenBank/DDBJ databases">
        <authorList>
            <person name="Varghese N."/>
            <person name="Submissions S."/>
        </authorList>
    </citation>
    <scope>NUCLEOTIDE SEQUENCE [LARGE SCALE GENOMIC DNA]</scope>
    <source>
        <strain evidence="2">ANC 4422</strain>
    </source>
</reference>
<dbReference type="SUPFAM" id="SSF48452">
    <property type="entry name" value="TPR-like"/>
    <property type="match status" value="1"/>
</dbReference>
<sequence>MYAEKALDQAPDQASILDTYGYIAFLQNDFKTAIPVLEKAYIANHSPKTGARLATALYLTGDNKKFISLTKQLQLDFPQHAEVIKLNTLLRPQSLL</sequence>
<gene>
    <name evidence="1" type="ORF">SAMN05421733_10468</name>
</gene>
<organism evidence="1 2">
    <name type="scientific">Acinetobacter boissieri</name>
    <dbReference type="NCBI Taxonomy" id="1219383"/>
    <lineage>
        <taxon>Bacteria</taxon>
        <taxon>Pseudomonadati</taxon>
        <taxon>Pseudomonadota</taxon>
        <taxon>Gammaproteobacteria</taxon>
        <taxon>Moraxellales</taxon>
        <taxon>Moraxellaceae</taxon>
        <taxon>Acinetobacter</taxon>
    </lineage>
</organism>
<accession>A0A1G6H6J2</accession>
<dbReference type="Proteomes" id="UP000242501">
    <property type="component" value="Unassembled WGS sequence"/>
</dbReference>
<keyword evidence="2" id="KW-1185">Reference proteome</keyword>
<dbReference type="InterPro" id="IPR011990">
    <property type="entry name" value="TPR-like_helical_dom_sf"/>
</dbReference>
<protein>
    <submittedName>
        <fullName evidence="1">Uncharacterized protein</fullName>
    </submittedName>
</protein>
<evidence type="ECO:0000313" key="1">
    <source>
        <dbReference type="EMBL" id="SDB89890.1"/>
    </source>
</evidence>
<dbReference type="Gene3D" id="1.25.40.10">
    <property type="entry name" value="Tetratricopeptide repeat domain"/>
    <property type="match status" value="1"/>
</dbReference>
<name>A0A1G6H6J2_9GAMM</name>
<evidence type="ECO:0000313" key="2">
    <source>
        <dbReference type="Proteomes" id="UP000242501"/>
    </source>
</evidence>
<dbReference type="EMBL" id="FMYL01000004">
    <property type="protein sequence ID" value="SDB89890.1"/>
    <property type="molecule type" value="Genomic_DNA"/>
</dbReference>
<proteinExistence type="predicted"/>
<dbReference type="AlphaFoldDB" id="A0A1G6H6J2"/>
<dbReference type="STRING" id="1219383.SAMN05421733_10468"/>